<evidence type="ECO:0000256" key="1">
    <source>
        <dbReference type="ARBA" id="ARBA00022676"/>
    </source>
</evidence>
<evidence type="ECO:0000313" key="5">
    <source>
        <dbReference type="Proteomes" id="UP000318521"/>
    </source>
</evidence>
<dbReference type="InterPro" id="IPR010610">
    <property type="entry name" value="EryCIII-like_C"/>
</dbReference>
<dbReference type="SUPFAM" id="SSF53756">
    <property type="entry name" value="UDP-Glycosyltransferase/glycogen phosphorylase"/>
    <property type="match status" value="1"/>
</dbReference>
<dbReference type="EMBL" id="VLXZ01000007">
    <property type="protein sequence ID" value="TSB46212.1"/>
    <property type="molecule type" value="Genomic_DNA"/>
</dbReference>
<keyword evidence="5" id="KW-1185">Reference proteome</keyword>
<feature type="domain" description="Erythromycin biosynthesis protein CIII-like C-terminal" evidence="3">
    <location>
        <begin position="275"/>
        <end position="389"/>
    </location>
</feature>
<dbReference type="AlphaFoldDB" id="A0A553ZXP2"/>
<dbReference type="Gene3D" id="3.40.50.2000">
    <property type="entry name" value="Glycogen Phosphorylase B"/>
    <property type="match status" value="1"/>
</dbReference>
<sequence length="411" mass="46915">MISIKSTLIFAPETFNLAETTRSIEVAKKCSGNFNCIFIGYSKKYSYLIDQSNFLFIHLEPNLNEVEIDQIMKVDQLKGIRTPFNYQHLKKRIENEKNIIKKYEPVAIVIGTTLSMFISSRASKTPLIYVKPLAYTRTFFLKGHFDLPQSLKKPFLPQDFIKKLIKKVALTITYKPKAFTRLAKEESVSLPKYTIDALDADFNLITTMPEISKIFDLPEHYKYIGPVYAKLDLKVPAFLKSLPRKNPIIYFAMGSSGNSKVLTDFIRIFEELEVTIICPMKKMLETENLSFKHNIIICDYLPAHKIGEYIDLSIIHGGEGTVQTACLSGKPFLGFGLQQEQQINIEQCVRFGNAIALKKRDLTQDKMNNLINVARSSPKMLKKASEMRKLLKDIDGPANAAKFIIKRFSKN</sequence>
<dbReference type="PANTHER" id="PTHR48043">
    <property type="entry name" value="EG:EG0003.4 PROTEIN-RELATED"/>
    <property type="match status" value="1"/>
</dbReference>
<dbReference type="RefSeq" id="WP_143849106.1">
    <property type="nucleotide sequence ID" value="NZ_VLXZ01000007.1"/>
</dbReference>
<dbReference type="InterPro" id="IPR050271">
    <property type="entry name" value="UDP-glycosyltransferase"/>
</dbReference>
<keyword evidence="1" id="KW-0328">Glycosyltransferase</keyword>
<evidence type="ECO:0000313" key="4">
    <source>
        <dbReference type="EMBL" id="TSB46212.1"/>
    </source>
</evidence>
<keyword evidence="2 4" id="KW-0808">Transferase</keyword>
<organism evidence="4 5">
    <name type="scientific">Alkalicoccobacillus porphyridii</name>
    <dbReference type="NCBI Taxonomy" id="2597270"/>
    <lineage>
        <taxon>Bacteria</taxon>
        <taxon>Bacillati</taxon>
        <taxon>Bacillota</taxon>
        <taxon>Bacilli</taxon>
        <taxon>Bacillales</taxon>
        <taxon>Bacillaceae</taxon>
        <taxon>Alkalicoccobacillus</taxon>
    </lineage>
</organism>
<gene>
    <name evidence="4" type="ORF">FN960_12685</name>
</gene>
<dbReference type="GO" id="GO:0016757">
    <property type="term" value="F:glycosyltransferase activity"/>
    <property type="evidence" value="ECO:0007669"/>
    <property type="project" value="UniProtKB-KW"/>
</dbReference>
<dbReference type="PANTHER" id="PTHR48043:SF145">
    <property type="entry name" value="FI06409P-RELATED"/>
    <property type="match status" value="1"/>
</dbReference>
<protein>
    <submittedName>
        <fullName evidence="4">Glycosyl transferase</fullName>
    </submittedName>
</protein>
<dbReference type="Proteomes" id="UP000318521">
    <property type="component" value="Unassembled WGS sequence"/>
</dbReference>
<evidence type="ECO:0000256" key="2">
    <source>
        <dbReference type="ARBA" id="ARBA00022679"/>
    </source>
</evidence>
<accession>A0A553ZXP2</accession>
<name>A0A553ZXP2_9BACI</name>
<evidence type="ECO:0000259" key="3">
    <source>
        <dbReference type="Pfam" id="PF06722"/>
    </source>
</evidence>
<reference evidence="4 5" key="1">
    <citation type="submission" date="2019-07" db="EMBL/GenBank/DDBJ databases">
        <authorList>
            <person name="Park Y.J."/>
            <person name="Jeong S.E."/>
            <person name="Jung H.S."/>
        </authorList>
    </citation>
    <scope>NUCLEOTIDE SEQUENCE [LARGE SCALE GENOMIC DNA]</scope>
    <source>
        <strain evidence="5">P16(2019)</strain>
    </source>
</reference>
<comment type="caution">
    <text evidence="4">The sequence shown here is derived from an EMBL/GenBank/DDBJ whole genome shotgun (WGS) entry which is preliminary data.</text>
</comment>
<dbReference type="Pfam" id="PF06722">
    <property type="entry name" value="EryCIII-like_C"/>
    <property type="match status" value="1"/>
</dbReference>
<dbReference type="OrthoDB" id="3416605at2"/>
<proteinExistence type="predicted"/>